<dbReference type="AlphaFoldDB" id="C5P9Y7"/>
<comment type="caution">
    <text evidence="1">The sequence shown here is derived from an EMBL/GenBank/DDBJ whole genome shotgun (WGS) entry which is preliminary data.</text>
</comment>
<reference evidence="1 2" key="1">
    <citation type="journal article" date="2009" name="Genome Res.">
        <title>Comparative genomic analyses of the human fungal pathogens Coccidioides and their relatives.</title>
        <authorList>
            <person name="Sharpton T.J."/>
            <person name="Stajich J.E."/>
            <person name="Rounsley S.D."/>
            <person name="Gardner M.J."/>
            <person name="Wortman J.R."/>
            <person name="Jordar V.S."/>
            <person name="Maiti R."/>
            <person name="Kodira C.D."/>
            <person name="Neafsey D.E."/>
            <person name="Zeng Q."/>
            <person name="Hung C.-Y."/>
            <person name="McMahan C."/>
            <person name="Muszewska A."/>
            <person name="Grynberg M."/>
            <person name="Mandel M.A."/>
            <person name="Kellner E.M."/>
            <person name="Barker B.M."/>
            <person name="Galgiani J.N."/>
            <person name="Orbach M.J."/>
            <person name="Kirkland T.N."/>
            <person name="Cole G.T."/>
            <person name="Henn M.R."/>
            <person name="Birren B.W."/>
            <person name="Taylor J.W."/>
        </authorList>
    </citation>
    <scope>NUCLEOTIDE SEQUENCE [LARGE SCALE GENOMIC DNA]</scope>
    <source>
        <strain evidence="2">C735</strain>
    </source>
</reference>
<protein>
    <submittedName>
        <fullName evidence="1">Uncharacterized protein</fullName>
    </submittedName>
</protein>
<evidence type="ECO:0000313" key="2">
    <source>
        <dbReference type="Proteomes" id="UP000009084"/>
    </source>
</evidence>
<dbReference type="EMBL" id="ACFW01000030">
    <property type="protein sequence ID" value="EER26549.1"/>
    <property type="molecule type" value="Genomic_DNA"/>
</dbReference>
<gene>
    <name evidence="1" type="ORF">CPC735_007220</name>
</gene>
<dbReference type="VEuPathDB" id="FungiDB:CPC735_007220"/>
<accession>C5P9Y7</accession>
<dbReference type="HOGENOM" id="CLU_741867_0_0_1"/>
<dbReference type="OrthoDB" id="4197868at2759"/>
<organism evidence="1 2">
    <name type="scientific">Coccidioides posadasii (strain C735)</name>
    <name type="common">Valley fever fungus</name>
    <dbReference type="NCBI Taxonomy" id="222929"/>
    <lineage>
        <taxon>Eukaryota</taxon>
        <taxon>Fungi</taxon>
        <taxon>Dikarya</taxon>
        <taxon>Ascomycota</taxon>
        <taxon>Pezizomycotina</taxon>
        <taxon>Eurotiomycetes</taxon>
        <taxon>Eurotiomycetidae</taxon>
        <taxon>Onygenales</taxon>
        <taxon>Onygenaceae</taxon>
        <taxon>Coccidioides</taxon>
    </lineage>
</organism>
<evidence type="ECO:0000313" key="1">
    <source>
        <dbReference type="EMBL" id="EER26549.1"/>
    </source>
</evidence>
<proteinExistence type="predicted"/>
<sequence>MFLDYFTRGPVRRPYDLATAREVGGRHLPLEPTYAQDGFEIPSENIAGPLPQNSFSSQERRFLVPSDQRNPETTARLQILDLLIAHNWEELNKKLDCLLKQGTNIHWKEVFAGVWEQYPAVKEIEIQLIMARSRVVLTLCDEITAICTEGSLLGVQINVLLERFQLWPITSLTRLSLAEIDASLSKIRPHINQSNLEYMDEKHVIIQGEQFAVISESTGLKLGRAKSMITCAMKEEFCLRCVKRSEGYLYGIEKEITTPCSRGHGLFWLHDQWMPSRQKIFDPEAEDQQQPTIWDYLSPDSNSCMTDFAHDDAEDQQQLSIRDYLSPSCKPFMIDFAHEDAENDFTRKRQRRRCGYAMGFRKYGQLFDIPDGD</sequence>
<dbReference type="Proteomes" id="UP000009084">
    <property type="component" value="Unassembled WGS sequence"/>
</dbReference>
<dbReference type="KEGG" id="cpw:9694177"/>
<name>C5P9Y7_COCP7</name>